<dbReference type="GeneID" id="94299269"/>
<evidence type="ECO:0000313" key="2">
    <source>
        <dbReference type="Proteomes" id="UP000018208"/>
    </source>
</evidence>
<dbReference type="RefSeq" id="XP_067763901.1">
    <property type="nucleotide sequence ID" value="XM_067909080.1"/>
</dbReference>
<name>A0A9P8LRV7_9EUKA</name>
<organism evidence="1 2">
    <name type="scientific">Spironucleus salmonicida</name>
    <dbReference type="NCBI Taxonomy" id="348837"/>
    <lineage>
        <taxon>Eukaryota</taxon>
        <taxon>Metamonada</taxon>
        <taxon>Diplomonadida</taxon>
        <taxon>Hexamitidae</taxon>
        <taxon>Hexamitinae</taxon>
        <taxon>Spironucleus</taxon>
    </lineage>
</organism>
<dbReference type="AlphaFoldDB" id="A0A9P8LRV7"/>
<sequence>MIALSKQTYSSPQFLKIQQFIGNICTQYSKGCITFISQFIPKYNTQIVVFDKGCIINQSFIQDPHSFGLSQTFQSQHSKIIFCPKNILSIGNFGRVFPSVERGVEGFELFSVKKFNVPNKNATQLAEFTRLRRVKIWYQEDNNDLLNK</sequence>
<dbReference type="EMBL" id="AUWU02000005">
    <property type="protein sequence ID" value="KAH0573128.1"/>
    <property type="molecule type" value="Genomic_DNA"/>
</dbReference>
<comment type="caution">
    <text evidence="1">The sequence shown here is derived from an EMBL/GenBank/DDBJ whole genome shotgun (WGS) entry which is preliminary data.</text>
</comment>
<accession>A0A9P8LRV7</accession>
<keyword evidence="2" id="KW-1185">Reference proteome</keyword>
<reference evidence="1 2" key="1">
    <citation type="journal article" date="2014" name="PLoS Genet.">
        <title>The Genome of Spironucleus salmonicida Highlights a Fish Pathogen Adapted to Fluctuating Environments.</title>
        <authorList>
            <person name="Xu F."/>
            <person name="Jerlstrom-Hultqvist J."/>
            <person name="Einarsson E."/>
            <person name="Astvaldsson A."/>
            <person name="Svard S.G."/>
            <person name="Andersson J.O."/>
        </authorList>
    </citation>
    <scope>NUCLEOTIDE SEQUENCE [LARGE SCALE GENOMIC DNA]</scope>
    <source>
        <strain evidence="1 2">ATCC 50377</strain>
    </source>
</reference>
<protein>
    <submittedName>
        <fullName evidence="1">Uncharacterized protein</fullName>
    </submittedName>
</protein>
<dbReference type="KEGG" id="ssao:94299269"/>
<evidence type="ECO:0000313" key="1">
    <source>
        <dbReference type="EMBL" id="KAH0573128.1"/>
    </source>
</evidence>
<proteinExistence type="predicted"/>
<gene>
    <name evidence="1" type="ORF">SS50377_25246</name>
</gene>
<dbReference type="Proteomes" id="UP000018208">
    <property type="component" value="Unassembled WGS sequence"/>
</dbReference>